<proteinExistence type="predicted"/>
<evidence type="ECO:0000313" key="1">
    <source>
        <dbReference type="EMBL" id="MBP1903400.1"/>
    </source>
</evidence>
<gene>
    <name evidence="1" type="ORF">J2Z32_000012</name>
</gene>
<keyword evidence="2" id="KW-1185">Reference proteome</keyword>
<comment type="caution">
    <text evidence="1">The sequence shown here is derived from an EMBL/GenBank/DDBJ whole genome shotgun (WGS) entry which is preliminary data.</text>
</comment>
<protein>
    <submittedName>
        <fullName evidence="1">Uncharacterized protein</fullName>
    </submittedName>
</protein>
<dbReference type="EMBL" id="JAGGKG010000001">
    <property type="protein sequence ID" value="MBP1903400.1"/>
    <property type="molecule type" value="Genomic_DNA"/>
</dbReference>
<dbReference type="RefSeq" id="WP_210087117.1">
    <property type="nucleotide sequence ID" value="NZ_JAGGKG010000001.1"/>
</dbReference>
<sequence length="194" mass="21907">MEFSLSKVIAVLIAVVLLFGYPLYQQAQRQDELTELVVHGAVTEFVDAVRTKGYITPQMYNEFNRKLGATGNQYDVQMEHMHKRYNPLYADPSNPSSTFDNKFDIYFNGHYTEEIMNALFPSDKNSAGRYPTIGTNYSGIQADPMSVGDFFTVKVKNINRTMATILRDFFTGGNTGSNTTLYIPYGGMIINEDD</sequence>
<organism evidence="1 2">
    <name type="scientific">Paenibacillus turicensis</name>
    <dbReference type="NCBI Taxonomy" id="160487"/>
    <lineage>
        <taxon>Bacteria</taxon>
        <taxon>Bacillati</taxon>
        <taxon>Bacillota</taxon>
        <taxon>Bacilli</taxon>
        <taxon>Bacillales</taxon>
        <taxon>Paenibacillaceae</taxon>
        <taxon>Paenibacillus</taxon>
    </lineage>
</organism>
<dbReference type="Proteomes" id="UP001519272">
    <property type="component" value="Unassembled WGS sequence"/>
</dbReference>
<name>A0ABS4FLD8_9BACL</name>
<accession>A0ABS4FLD8</accession>
<evidence type="ECO:0000313" key="2">
    <source>
        <dbReference type="Proteomes" id="UP001519272"/>
    </source>
</evidence>
<reference evidence="1 2" key="1">
    <citation type="submission" date="2021-03" db="EMBL/GenBank/DDBJ databases">
        <title>Genomic Encyclopedia of Type Strains, Phase IV (KMG-IV): sequencing the most valuable type-strain genomes for metagenomic binning, comparative biology and taxonomic classification.</title>
        <authorList>
            <person name="Goeker M."/>
        </authorList>
    </citation>
    <scope>NUCLEOTIDE SEQUENCE [LARGE SCALE GENOMIC DNA]</scope>
    <source>
        <strain evidence="1 2">DSM 14349</strain>
    </source>
</reference>